<gene>
    <name evidence="2" type="ordered locus">Intca_3516</name>
</gene>
<dbReference type="SUPFAM" id="SSF55729">
    <property type="entry name" value="Acyl-CoA N-acyltransferases (Nat)"/>
    <property type="match status" value="1"/>
</dbReference>
<protein>
    <submittedName>
        <fullName evidence="2">GCN5-related N-acetyltransferase</fullName>
    </submittedName>
</protein>
<dbReference type="EMBL" id="CP002343">
    <property type="protein sequence ID" value="ADU49991.1"/>
    <property type="molecule type" value="Genomic_DNA"/>
</dbReference>
<evidence type="ECO:0000259" key="1">
    <source>
        <dbReference type="PROSITE" id="PS51186"/>
    </source>
</evidence>
<dbReference type="PANTHER" id="PTHR43792:SF1">
    <property type="entry name" value="N-ACETYLTRANSFERASE DOMAIN-CONTAINING PROTEIN"/>
    <property type="match status" value="1"/>
</dbReference>
<dbReference type="Pfam" id="PF13302">
    <property type="entry name" value="Acetyltransf_3"/>
    <property type="match status" value="1"/>
</dbReference>
<dbReference type="eggNOG" id="COG1670">
    <property type="taxonomic scope" value="Bacteria"/>
</dbReference>
<keyword evidence="3" id="KW-1185">Reference proteome</keyword>
<dbReference type="Proteomes" id="UP000008914">
    <property type="component" value="Chromosome"/>
</dbReference>
<dbReference type="RefSeq" id="WP_013494299.1">
    <property type="nucleotide sequence ID" value="NC_014830.1"/>
</dbReference>
<dbReference type="AlphaFoldDB" id="E6SG37"/>
<dbReference type="InterPro" id="IPR000182">
    <property type="entry name" value="GNAT_dom"/>
</dbReference>
<evidence type="ECO:0000313" key="3">
    <source>
        <dbReference type="Proteomes" id="UP000008914"/>
    </source>
</evidence>
<dbReference type="OrthoDB" id="3533156at2"/>
<organism evidence="2 3">
    <name type="scientific">Intrasporangium calvum (strain ATCC 23552 / DSM 43043 / JCM 3097 / NBRC 12989 / NCIMB 10167 / NRRL B-3866 / 7 KIP)</name>
    <dbReference type="NCBI Taxonomy" id="710696"/>
    <lineage>
        <taxon>Bacteria</taxon>
        <taxon>Bacillati</taxon>
        <taxon>Actinomycetota</taxon>
        <taxon>Actinomycetes</taxon>
        <taxon>Micrococcales</taxon>
        <taxon>Intrasporangiaceae</taxon>
        <taxon>Intrasporangium</taxon>
    </lineage>
</organism>
<sequence length="178" mass="20231">MKTLESRRVRLRQWSREDASFVFVMCSRWEVQRYIGVNPRVLHEREEAVDLIGRWQARQDDLHRVWAVEHHDGRLLGTLLLVAISGSGTPPLQPTGETEIGWYFHPDAWGQGFAHEAASLGLGYAFAAGLKKVLAVTHPDNTPSQALCRRLGMRHEGRSDRYYNMTCELFSTDKPGTA</sequence>
<proteinExistence type="predicted"/>
<name>E6SG37_INTC7</name>
<dbReference type="KEGG" id="ica:Intca_3516"/>
<accession>E6SG37</accession>
<dbReference type="GO" id="GO:0016747">
    <property type="term" value="F:acyltransferase activity, transferring groups other than amino-acyl groups"/>
    <property type="evidence" value="ECO:0007669"/>
    <property type="project" value="InterPro"/>
</dbReference>
<dbReference type="InterPro" id="IPR051531">
    <property type="entry name" value="N-acetyltransferase"/>
</dbReference>
<dbReference type="Gene3D" id="3.40.630.30">
    <property type="match status" value="1"/>
</dbReference>
<feature type="domain" description="N-acetyltransferase" evidence="1">
    <location>
        <begin position="9"/>
        <end position="174"/>
    </location>
</feature>
<dbReference type="PROSITE" id="PS51186">
    <property type="entry name" value="GNAT"/>
    <property type="match status" value="1"/>
</dbReference>
<evidence type="ECO:0000313" key="2">
    <source>
        <dbReference type="EMBL" id="ADU49991.1"/>
    </source>
</evidence>
<dbReference type="STRING" id="710696.Intca_3516"/>
<dbReference type="InterPro" id="IPR016181">
    <property type="entry name" value="Acyl_CoA_acyltransferase"/>
</dbReference>
<dbReference type="PANTHER" id="PTHR43792">
    <property type="entry name" value="GNAT FAMILY, PUTATIVE (AFU_ORTHOLOGUE AFUA_3G00765)-RELATED-RELATED"/>
    <property type="match status" value="1"/>
</dbReference>
<dbReference type="HOGENOM" id="CLU_013985_3_1_11"/>
<reference evidence="2 3" key="1">
    <citation type="journal article" date="2010" name="Stand. Genomic Sci.">
        <title>Complete genome sequence of Intrasporangium calvum type strain (7 KIP).</title>
        <authorList>
            <person name="Del Rio T.G."/>
            <person name="Chertkov O."/>
            <person name="Yasawong M."/>
            <person name="Lucas S."/>
            <person name="Deshpande S."/>
            <person name="Cheng J.F."/>
            <person name="Detter C."/>
            <person name="Tapia R."/>
            <person name="Han C."/>
            <person name="Goodwin L."/>
            <person name="Pitluck S."/>
            <person name="Liolios K."/>
            <person name="Ivanova N."/>
            <person name="Mavromatis K."/>
            <person name="Pati A."/>
            <person name="Chen A."/>
            <person name="Palaniappan K."/>
            <person name="Land M."/>
            <person name="Hauser L."/>
            <person name="Chang Y.J."/>
            <person name="Jeffries C.D."/>
            <person name="Rohde M."/>
            <person name="Pukall R."/>
            <person name="Sikorski J."/>
            <person name="Goker M."/>
            <person name="Woyke T."/>
            <person name="Bristow J."/>
            <person name="Eisen J.A."/>
            <person name="Markowitz V."/>
            <person name="Hugenholtz P."/>
            <person name="Kyrpides N.C."/>
            <person name="Klenk H.P."/>
            <person name="Lapidus A."/>
        </authorList>
    </citation>
    <scope>NUCLEOTIDE SEQUENCE [LARGE SCALE GENOMIC DNA]</scope>
    <source>
        <strain evidence="3">ATCC 23552 / DSM 43043 / JCM 3097 / NBRC 12989 / 7 KIP</strain>
    </source>
</reference>